<keyword evidence="15" id="KW-0239">DNA-directed DNA polymerase</keyword>
<dbReference type="Pfam" id="PF24626">
    <property type="entry name" value="SH3_Tf2-1"/>
    <property type="match status" value="1"/>
</dbReference>
<dbReference type="InterPro" id="IPR023780">
    <property type="entry name" value="Chromo_domain"/>
</dbReference>
<feature type="domain" description="Reverse transcriptase" evidence="22">
    <location>
        <begin position="324"/>
        <end position="504"/>
    </location>
</feature>
<keyword evidence="16" id="KW-0238">DNA-binding</keyword>
<dbReference type="InterPro" id="IPR021109">
    <property type="entry name" value="Peptidase_aspartic_dom_sf"/>
</dbReference>
<feature type="coiled-coil region" evidence="19">
    <location>
        <begin position="1057"/>
        <end position="1088"/>
    </location>
</feature>
<keyword evidence="25" id="KW-1185">Reference proteome</keyword>
<keyword evidence="14" id="KW-0695">RNA-directed DNA polymerase</keyword>
<evidence type="ECO:0000256" key="16">
    <source>
        <dbReference type="ARBA" id="ARBA00023125"/>
    </source>
</evidence>
<dbReference type="SUPFAM" id="SSF56672">
    <property type="entry name" value="DNA/RNA polymerases"/>
    <property type="match status" value="1"/>
</dbReference>
<proteinExistence type="predicted"/>
<dbReference type="EC" id="2.7.7.49" evidence="2"/>
<dbReference type="Pfam" id="PF00385">
    <property type="entry name" value="Chromo"/>
    <property type="match status" value="1"/>
</dbReference>
<dbReference type="GO" id="GO:0003677">
    <property type="term" value="F:DNA binding"/>
    <property type="evidence" value="ECO:0007669"/>
    <property type="project" value="UniProtKB-KW"/>
</dbReference>
<accession>A0A8H4VSZ3</accession>
<reference evidence="24 25" key="1">
    <citation type="submission" date="2019-12" db="EMBL/GenBank/DDBJ databases">
        <authorList>
            <person name="Floudas D."/>
            <person name="Bentzer J."/>
            <person name="Ahren D."/>
            <person name="Johansson T."/>
            <person name="Persson P."/>
            <person name="Tunlid A."/>
        </authorList>
    </citation>
    <scope>NUCLEOTIDE SEQUENCE [LARGE SCALE GENOMIC DNA]</scope>
    <source>
        <strain evidence="24 25">CBS 102.39</strain>
    </source>
</reference>
<dbReference type="GO" id="GO:0003964">
    <property type="term" value="F:RNA-directed DNA polymerase activity"/>
    <property type="evidence" value="ECO:0007669"/>
    <property type="project" value="UniProtKB-KW"/>
</dbReference>
<dbReference type="InterPro" id="IPR050951">
    <property type="entry name" value="Retrovirus_Pol_polyprotein"/>
</dbReference>
<dbReference type="GO" id="GO:0006310">
    <property type="term" value="P:DNA recombination"/>
    <property type="evidence" value="ECO:0007669"/>
    <property type="project" value="UniProtKB-KW"/>
</dbReference>
<feature type="compositionally biased region" description="Basic and acidic residues" evidence="20">
    <location>
        <begin position="711"/>
        <end position="727"/>
    </location>
</feature>
<dbReference type="InterPro" id="IPR023779">
    <property type="entry name" value="Chromodomain_CS"/>
</dbReference>
<keyword evidence="18" id="KW-0539">Nucleus</keyword>
<feature type="region of interest" description="Disordered" evidence="20">
    <location>
        <begin position="709"/>
        <end position="728"/>
    </location>
</feature>
<evidence type="ECO:0000256" key="10">
    <source>
        <dbReference type="ARBA" id="ARBA00022801"/>
    </source>
</evidence>
<dbReference type="Pfam" id="PF17917">
    <property type="entry name" value="RT_RNaseH"/>
    <property type="match status" value="1"/>
</dbReference>
<dbReference type="InterPro" id="IPR036397">
    <property type="entry name" value="RNaseH_sf"/>
</dbReference>
<comment type="caution">
    <text evidence="24">The sequence shown here is derived from an EMBL/GenBank/DDBJ whole genome shotgun (WGS) entry which is preliminary data.</text>
</comment>
<dbReference type="Gene3D" id="3.30.420.10">
    <property type="entry name" value="Ribonuclease H-like superfamily/Ribonuclease H"/>
    <property type="match status" value="1"/>
</dbReference>
<evidence type="ECO:0000256" key="12">
    <source>
        <dbReference type="ARBA" id="ARBA00022884"/>
    </source>
</evidence>
<feature type="region of interest" description="Disordered" evidence="20">
    <location>
        <begin position="193"/>
        <end position="217"/>
    </location>
</feature>
<dbReference type="FunFam" id="3.30.420.10:FF:000032">
    <property type="entry name" value="Retrovirus-related Pol polyprotein from transposon 297-like Protein"/>
    <property type="match status" value="1"/>
</dbReference>
<dbReference type="GO" id="GO:0005634">
    <property type="term" value="C:nucleus"/>
    <property type="evidence" value="ECO:0007669"/>
    <property type="project" value="UniProtKB-SubCell"/>
</dbReference>
<keyword evidence="4" id="KW-0808">Transferase</keyword>
<dbReference type="PROSITE" id="PS50878">
    <property type="entry name" value="RT_POL"/>
    <property type="match status" value="1"/>
</dbReference>
<dbReference type="GO" id="GO:0004190">
    <property type="term" value="F:aspartic-type endopeptidase activity"/>
    <property type="evidence" value="ECO:0007669"/>
    <property type="project" value="UniProtKB-KW"/>
</dbReference>
<dbReference type="CDD" id="cd00303">
    <property type="entry name" value="retropepsin_like"/>
    <property type="match status" value="1"/>
</dbReference>
<dbReference type="SUPFAM" id="SSF53098">
    <property type="entry name" value="Ribonuclease H-like"/>
    <property type="match status" value="1"/>
</dbReference>
<evidence type="ECO:0000259" key="23">
    <source>
        <dbReference type="PROSITE" id="PS50994"/>
    </source>
</evidence>
<dbReference type="GO" id="GO:0003887">
    <property type="term" value="F:DNA-directed DNA polymerase activity"/>
    <property type="evidence" value="ECO:0007669"/>
    <property type="project" value="UniProtKB-KW"/>
</dbReference>
<dbReference type="SUPFAM" id="SSF54160">
    <property type="entry name" value="Chromo domain-like"/>
    <property type="match status" value="1"/>
</dbReference>
<keyword evidence="3" id="KW-0645">Protease</keyword>
<keyword evidence="12" id="KW-0694">RNA-binding</keyword>
<evidence type="ECO:0000256" key="18">
    <source>
        <dbReference type="ARBA" id="ARBA00023242"/>
    </source>
</evidence>
<evidence type="ECO:0000256" key="17">
    <source>
        <dbReference type="ARBA" id="ARBA00023172"/>
    </source>
</evidence>
<dbReference type="SMART" id="SM00298">
    <property type="entry name" value="CHROMO"/>
    <property type="match status" value="1"/>
</dbReference>
<dbReference type="PANTHER" id="PTHR37984">
    <property type="entry name" value="PROTEIN CBG26694"/>
    <property type="match status" value="1"/>
</dbReference>
<evidence type="ECO:0000256" key="11">
    <source>
        <dbReference type="ARBA" id="ARBA00022842"/>
    </source>
</evidence>
<evidence type="ECO:0000256" key="2">
    <source>
        <dbReference type="ARBA" id="ARBA00012493"/>
    </source>
</evidence>
<evidence type="ECO:0000256" key="19">
    <source>
        <dbReference type="SAM" id="Coils"/>
    </source>
</evidence>
<dbReference type="GO" id="GO:0003723">
    <property type="term" value="F:RNA binding"/>
    <property type="evidence" value="ECO:0007669"/>
    <property type="project" value="UniProtKB-KW"/>
</dbReference>
<dbReference type="PROSITE" id="PS50994">
    <property type="entry name" value="INTEGRASE"/>
    <property type="match status" value="1"/>
</dbReference>
<keyword evidence="10" id="KW-0378">Hydrolase</keyword>
<dbReference type="Pfam" id="PF17921">
    <property type="entry name" value="Integrase_H2C2"/>
    <property type="match status" value="1"/>
</dbReference>
<dbReference type="GO" id="GO:0046872">
    <property type="term" value="F:metal ion binding"/>
    <property type="evidence" value="ECO:0007669"/>
    <property type="project" value="UniProtKB-KW"/>
</dbReference>
<dbReference type="Pfam" id="PF00078">
    <property type="entry name" value="RVT_1"/>
    <property type="match status" value="1"/>
</dbReference>
<dbReference type="GO" id="GO:0015074">
    <property type="term" value="P:DNA integration"/>
    <property type="evidence" value="ECO:0007669"/>
    <property type="project" value="UniProtKB-KW"/>
</dbReference>
<dbReference type="Pfam" id="PF00665">
    <property type="entry name" value="rve"/>
    <property type="match status" value="1"/>
</dbReference>
<dbReference type="GO" id="GO:0006338">
    <property type="term" value="P:chromatin remodeling"/>
    <property type="evidence" value="ECO:0007669"/>
    <property type="project" value="UniProtKB-ARBA"/>
</dbReference>
<dbReference type="Gene3D" id="3.30.70.270">
    <property type="match status" value="2"/>
</dbReference>
<keyword evidence="6" id="KW-0540">Nuclease</keyword>
<evidence type="ECO:0000259" key="21">
    <source>
        <dbReference type="PROSITE" id="PS50013"/>
    </source>
</evidence>
<dbReference type="InterPro" id="IPR001584">
    <property type="entry name" value="Integrase_cat-core"/>
</dbReference>
<dbReference type="Gene3D" id="1.10.340.70">
    <property type="match status" value="1"/>
</dbReference>
<dbReference type="InterPro" id="IPR000953">
    <property type="entry name" value="Chromo/chromo_shadow_dom"/>
</dbReference>
<dbReference type="InterPro" id="IPR016197">
    <property type="entry name" value="Chromo-like_dom_sf"/>
</dbReference>
<keyword evidence="17" id="KW-0233">DNA recombination</keyword>
<evidence type="ECO:0000313" key="25">
    <source>
        <dbReference type="Proteomes" id="UP000521872"/>
    </source>
</evidence>
<dbReference type="InterPro" id="IPR043502">
    <property type="entry name" value="DNA/RNA_pol_sf"/>
</dbReference>
<dbReference type="CDD" id="cd09274">
    <property type="entry name" value="RNase_HI_RT_Ty3"/>
    <property type="match status" value="1"/>
</dbReference>
<dbReference type="CDD" id="cd00024">
    <property type="entry name" value="CD_CSD"/>
    <property type="match status" value="1"/>
</dbReference>
<keyword evidence="13" id="KW-0229">DNA integration</keyword>
<organism evidence="24 25">
    <name type="scientific">Agrocybe pediades</name>
    <dbReference type="NCBI Taxonomy" id="84607"/>
    <lineage>
        <taxon>Eukaryota</taxon>
        <taxon>Fungi</taxon>
        <taxon>Dikarya</taxon>
        <taxon>Basidiomycota</taxon>
        <taxon>Agaricomycotina</taxon>
        <taxon>Agaricomycetes</taxon>
        <taxon>Agaricomycetidae</taxon>
        <taxon>Agaricales</taxon>
        <taxon>Agaricineae</taxon>
        <taxon>Strophariaceae</taxon>
        <taxon>Agrocybe</taxon>
    </lineage>
</organism>
<keyword evidence="11" id="KW-0460">Magnesium</keyword>
<evidence type="ECO:0000256" key="13">
    <source>
        <dbReference type="ARBA" id="ARBA00022908"/>
    </source>
</evidence>
<keyword evidence="9" id="KW-0255">Endonuclease</keyword>
<protein>
    <recommendedName>
        <fullName evidence="2">RNA-directed DNA polymerase</fullName>
        <ecNumber evidence="2">2.7.7.49</ecNumber>
    </recommendedName>
</protein>
<evidence type="ECO:0000256" key="8">
    <source>
        <dbReference type="ARBA" id="ARBA00022750"/>
    </source>
</evidence>
<feature type="domain" description="Chromo" evidence="21">
    <location>
        <begin position="1183"/>
        <end position="1242"/>
    </location>
</feature>
<evidence type="ECO:0000256" key="5">
    <source>
        <dbReference type="ARBA" id="ARBA00022695"/>
    </source>
</evidence>
<sequence length="1284" mass="148736">MSQWNRFNVLEDEIYKLSSQSSDSDTEIMSTASPSSFPEKIYIMSHKPKTSTHLSVVLKTMDTEKRLSVDALLDSGATGLFLDTGFVKYHNLNTRKLPRAIPVYNVDGTLNKSGSIYEEVDLIMMYKNHTEKTTFAVCDLGDKSAIIGHTWLYLHNPDVNWQTGDIQFTRCPSGCQMEVKRARRRRQKIAAIQRRQLPQFDDEGDDYSEESPDSEIESEDRIFISYLHPQKQYINATSTMSQKLAEESHQQANSKKKSFEEAVPKHYHQFKSVFSKESFDRLPDRKPWDHAIELKPGSEPYRCKIYPLSPNEQKELDAFLEENLKSGRIRPSKSPMASPVFFVKKKDGSLRLVQDYRKLNEMTIKNSYPLPLISDIITKLSKAKYFTKLDVRWGFNNVRIKQGDEWKAAFRTNRGLFEPLVMFFGLTNSPATFQTMMNDIFIELIDGNVVIVYMDDILTFTETLEHHREVVKQVLQILKQNQLYLKAEKCEFEKERIEYLGLIISQGRIEMDPVKVEGVSKWPEPENVKDMQSFLGFVNFYRRFIEDFADIAKPLHELTKKGTVWRWGLRQQEAFDQLKKKVTSSPVLIFPDDNKPYKVEADSSDYATGAVLSQEGSDGKRHPVAFMSKSLSEVERNYEIHDKEMLAIIRALDEWRHYLEGTSHPFEIWTDHKNLEYFMVAQKLSRRQARWSLFLSRFDFTLHHRPGKRSLKPDALSRRPDHKKGENDNENVVLLKPSYFKIQALKQGHATITGAEADLLKKIREARDFDEKVVKAVQELKKSSTKKIEGQEWSEEQGLILYRGKVYVPKDKNLRRKIVELHHDAFIAGHPGKWKTIELVSRNYWWPGMSHYIAAYTRGCDRCNRTKTFPAKPLGLLIPTEIPSDVWQCISVDFITGLPECQGYNAIMVVVDRLSKMIHIIPTTDEITSEGTAKLYRDYVWKLHGLPIKILCDRGPQFVSRFMKELNSILGIQTASSTAYHPQTDGQTERVNQEIEQYLRLFVNHRQDDWVEWLALAEFSYNNRVQASTRQTPFMLNNGRHPRMGTEPLRDSKMDTVDTFVKNMEEARKEAESALKKAADDMAKFYDRNRGTPVKYKVGDMVWLDGKDLKTDRPSKKLDDKRYGPYKITKVISPNAYELKLPATMKIHPVFNVVKLLPYHPDTVGRKPPSRPPPVIQGEHPEWEVEYIKDSRLFRNKLQYLVKWKNYPNEESTWEPAEYLKNASKAIKEFHAKHPAAPRRISAATFDRLSFTPIINFTEPPLPLKPSKLSESCAHCGKCALERG</sequence>
<dbReference type="GO" id="GO:0006508">
    <property type="term" value="P:proteolysis"/>
    <property type="evidence" value="ECO:0007669"/>
    <property type="project" value="UniProtKB-KW"/>
</dbReference>
<dbReference type="InterPro" id="IPR056924">
    <property type="entry name" value="SH3_Tf2-1"/>
</dbReference>
<keyword evidence="19" id="KW-0175">Coiled coil</keyword>
<evidence type="ECO:0000256" key="14">
    <source>
        <dbReference type="ARBA" id="ARBA00022918"/>
    </source>
</evidence>
<name>A0A8H4VSZ3_9AGAR</name>
<evidence type="ECO:0000256" key="6">
    <source>
        <dbReference type="ARBA" id="ARBA00022722"/>
    </source>
</evidence>
<dbReference type="EMBL" id="JAACJL010000005">
    <property type="protein sequence ID" value="KAF4621656.1"/>
    <property type="molecule type" value="Genomic_DNA"/>
</dbReference>
<dbReference type="PROSITE" id="PS00598">
    <property type="entry name" value="CHROMO_1"/>
    <property type="match status" value="1"/>
</dbReference>
<keyword evidence="7" id="KW-0479">Metal-binding</keyword>
<dbReference type="Proteomes" id="UP000521872">
    <property type="component" value="Unassembled WGS sequence"/>
</dbReference>
<gene>
    <name evidence="24" type="ORF">D9613_012807</name>
</gene>
<dbReference type="InterPro" id="IPR012337">
    <property type="entry name" value="RNaseH-like_sf"/>
</dbReference>
<dbReference type="InterPro" id="IPR000477">
    <property type="entry name" value="RT_dom"/>
</dbReference>
<feature type="compositionally biased region" description="Acidic residues" evidence="20">
    <location>
        <begin position="200"/>
        <end position="217"/>
    </location>
</feature>
<dbReference type="PROSITE" id="PS50013">
    <property type="entry name" value="CHROMO_2"/>
    <property type="match status" value="1"/>
</dbReference>
<keyword evidence="8" id="KW-0064">Aspartyl protease</keyword>
<dbReference type="FunFam" id="3.30.70.270:FF:000026">
    <property type="entry name" value="Transposon Ty3-G Gag-Pol polyprotein"/>
    <property type="match status" value="1"/>
</dbReference>
<evidence type="ECO:0000256" key="15">
    <source>
        <dbReference type="ARBA" id="ARBA00022932"/>
    </source>
</evidence>
<evidence type="ECO:0000256" key="20">
    <source>
        <dbReference type="SAM" id="MobiDB-lite"/>
    </source>
</evidence>
<dbReference type="GO" id="GO:0004519">
    <property type="term" value="F:endonuclease activity"/>
    <property type="evidence" value="ECO:0007669"/>
    <property type="project" value="UniProtKB-KW"/>
</dbReference>
<evidence type="ECO:0000256" key="4">
    <source>
        <dbReference type="ARBA" id="ARBA00022679"/>
    </source>
</evidence>
<evidence type="ECO:0000259" key="22">
    <source>
        <dbReference type="PROSITE" id="PS50878"/>
    </source>
</evidence>
<dbReference type="PANTHER" id="PTHR37984:SF5">
    <property type="entry name" value="PROTEIN NYNRIN-LIKE"/>
    <property type="match status" value="1"/>
</dbReference>
<dbReference type="CDD" id="cd01647">
    <property type="entry name" value="RT_LTR"/>
    <property type="match status" value="1"/>
</dbReference>
<comment type="subcellular location">
    <subcellularLocation>
        <location evidence="1">Nucleus</location>
    </subcellularLocation>
</comment>
<dbReference type="Gene3D" id="3.10.10.10">
    <property type="entry name" value="HIV Type 1 Reverse Transcriptase, subunit A, domain 1"/>
    <property type="match status" value="1"/>
</dbReference>
<keyword evidence="5" id="KW-0548">Nucleotidyltransferase</keyword>
<evidence type="ECO:0000313" key="24">
    <source>
        <dbReference type="EMBL" id="KAF4621656.1"/>
    </source>
</evidence>
<feature type="domain" description="Integrase catalytic" evidence="23">
    <location>
        <begin position="879"/>
        <end position="1041"/>
    </location>
</feature>
<dbReference type="Gene3D" id="2.40.50.40">
    <property type="match status" value="1"/>
</dbReference>
<dbReference type="InterPro" id="IPR041373">
    <property type="entry name" value="RT_RNaseH"/>
</dbReference>
<evidence type="ECO:0000256" key="3">
    <source>
        <dbReference type="ARBA" id="ARBA00022670"/>
    </source>
</evidence>
<dbReference type="Gene3D" id="2.40.70.10">
    <property type="entry name" value="Acid Proteases"/>
    <property type="match status" value="1"/>
</dbReference>
<dbReference type="InterPro" id="IPR041588">
    <property type="entry name" value="Integrase_H2C2"/>
</dbReference>
<dbReference type="InterPro" id="IPR043128">
    <property type="entry name" value="Rev_trsase/Diguanyl_cyclase"/>
</dbReference>
<evidence type="ECO:0000256" key="1">
    <source>
        <dbReference type="ARBA" id="ARBA00004123"/>
    </source>
</evidence>
<evidence type="ECO:0000256" key="7">
    <source>
        <dbReference type="ARBA" id="ARBA00022723"/>
    </source>
</evidence>
<evidence type="ECO:0000256" key="9">
    <source>
        <dbReference type="ARBA" id="ARBA00022759"/>
    </source>
</evidence>